<dbReference type="InterPro" id="IPR036291">
    <property type="entry name" value="NAD(P)-bd_dom_sf"/>
</dbReference>
<dbReference type="EMBL" id="JAGEPF010000023">
    <property type="protein sequence ID" value="MBO2462644.1"/>
    <property type="molecule type" value="Genomic_DNA"/>
</dbReference>
<accession>A0ABS3S0V5</accession>
<evidence type="ECO:0000256" key="2">
    <source>
        <dbReference type="RuleBase" id="RU000363"/>
    </source>
</evidence>
<evidence type="ECO:0000313" key="3">
    <source>
        <dbReference type="EMBL" id="MBO2462644.1"/>
    </source>
</evidence>
<gene>
    <name evidence="3" type="ORF">J4709_34255</name>
</gene>
<keyword evidence="4" id="KW-1185">Reference proteome</keyword>
<sequence>MTTNNAAGSAIEDAADRERTAIVTGASNGIGRAIAATLASEGVRVHICARDAETIDKTVAELRAEGLEVRGGACDVTDPDQVSAFVAACVERDGPVDVLVNNAGRPGGGITAQIDKELWYSTIDTNLNAVFLMTKAVLNEGRMRERPSGRLINIASVWGKQGVPAGAPYAAAKHGVVGFTRSLALELATSGITVNAVCPGYVETPMSVNVRDCQAGIWKVSKEEALARVASEIPIGRYSQPAEVAWMVSYLASARSASVTGQALNVCGGFGVY</sequence>
<evidence type="ECO:0000256" key="1">
    <source>
        <dbReference type="ARBA" id="ARBA00006484"/>
    </source>
</evidence>
<name>A0ABS3S0V5_9ACTN</name>
<dbReference type="Gene3D" id="3.40.50.720">
    <property type="entry name" value="NAD(P)-binding Rossmann-like Domain"/>
    <property type="match status" value="1"/>
</dbReference>
<dbReference type="InterPro" id="IPR002347">
    <property type="entry name" value="SDR_fam"/>
</dbReference>
<organism evidence="3 4">
    <name type="scientific">Actinomadura violacea</name>
    <dbReference type="NCBI Taxonomy" id="2819934"/>
    <lineage>
        <taxon>Bacteria</taxon>
        <taxon>Bacillati</taxon>
        <taxon>Actinomycetota</taxon>
        <taxon>Actinomycetes</taxon>
        <taxon>Streptosporangiales</taxon>
        <taxon>Thermomonosporaceae</taxon>
        <taxon>Actinomadura</taxon>
    </lineage>
</organism>
<dbReference type="PANTHER" id="PTHR42879">
    <property type="entry name" value="3-OXOACYL-(ACYL-CARRIER-PROTEIN) REDUCTASE"/>
    <property type="match status" value="1"/>
</dbReference>
<dbReference type="RefSeq" id="WP_208247100.1">
    <property type="nucleotide sequence ID" value="NZ_JAGEPF010000023.1"/>
</dbReference>
<dbReference type="PROSITE" id="PS00061">
    <property type="entry name" value="ADH_SHORT"/>
    <property type="match status" value="1"/>
</dbReference>
<dbReference type="Proteomes" id="UP000680206">
    <property type="component" value="Unassembled WGS sequence"/>
</dbReference>
<reference evidence="3 4" key="1">
    <citation type="submission" date="2021-03" db="EMBL/GenBank/DDBJ databases">
        <title>Actinomadura violae sp. nov., isolated from lichen in Thailand.</title>
        <authorList>
            <person name="Kanchanasin P."/>
            <person name="Saeng-In P."/>
            <person name="Phongsopitanun W."/>
            <person name="Yuki M."/>
            <person name="Kudo T."/>
            <person name="Ohkuma M."/>
            <person name="Tanasupawat S."/>
        </authorList>
    </citation>
    <scope>NUCLEOTIDE SEQUENCE [LARGE SCALE GENOMIC DNA]</scope>
    <source>
        <strain evidence="3 4">LCR2-06</strain>
    </source>
</reference>
<dbReference type="SUPFAM" id="SSF51735">
    <property type="entry name" value="NAD(P)-binding Rossmann-fold domains"/>
    <property type="match status" value="1"/>
</dbReference>
<dbReference type="PRINTS" id="PR00081">
    <property type="entry name" value="GDHRDH"/>
</dbReference>
<evidence type="ECO:0000313" key="4">
    <source>
        <dbReference type="Proteomes" id="UP000680206"/>
    </source>
</evidence>
<dbReference type="PRINTS" id="PR00080">
    <property type="entry name" value="SDRFAMILY"/>
</dbReference>
<protein>
    <submittedName>
        <fullName evidence="3">SDR family NAD(P)-dependent oxidoreductase</fullName>
    </submittedName>
</protein>
<dbReference type="PANTHER" id="PTHR42879:SF2">
    <property type="entry name" value="3-OXOACYL-[ACYL-CARRIER-PROTEIN] REDUCTASE FABG"/>
    <property type="match status" value="1"/>
</dbReference>
<comment type="similarity">
    <text evidence="1 2">Belongs to the short-chain dehydrogenases/reductases (SDR) family.</text>
</comment>
<comment type="caution">
    <text evidence="3">The sequence shown here is derived from an EMBL/GenBank/DDBJ whole genome shotgun (WGS) entry which is preliminary data.</text>
</comment>
<dbReference type="InterPro" id="IPR020904">
    <property type="entry name" value="Sc_DH/Rdtase_CS"/>
</dbReference>
<proteinExistence type="inferred from homology"/>
<dbReference type="InterPro" id="IPR050259">
    <property type="entry name" value="SDR"/>
</dbReference>
<dbReference type="Pfam" id="PF00106">
    <property type="entry name" value="adh_short"/>
    <property type="match status" value="1"/>
</dbReference>